<name>A0A8H4R346_9HELO</name>
<dbReference type="InterPro" id="IPR018858">
    <property type="entry name" value="DUF2458"/>
</dbReference>
<feature type="compositionally biased region" description="Polar residues" evidence="1">
    <location>
        <begin position="32"/>
        <end position="42"/>
    </location>
</feature>
<keyword evidence="3" id="KW-1185">Reference proteome</keyword>
<gene>
    <name evidence="2" type="ORF">G7Y89_g14530</name>
</gene>
<protein>
    <submittedName>
        <fullName evidence="2">Uncharacterized protein</fullName>
    </submittedName>
</protein>
<dbReference type="OrthoDB" id="5363415at2759"/>
<dbReference type="AlphaFoldDB" id="A0A8H4R346"/>
<sequence>MSSNKTPDLATVLRTLAGLAPQNPTPPQQPQSAVQDQVPPSNDQIQFQQALQQQLDRASQFSQPPPVNTAPKIVDPATILEWSAGLRSVMKTVANRENVINDIRRMIKVQHEHEEQWWKGREALIERQKERKEGQKKLDEVLKAVGGAISTGLNNDGPEELARELQTFDLKVYRAQMQMAKEMNSKLRSLGVPFFGTKTELIRPLGKDGPGGGDMPKDKPEKGIIDEIELVKLQRKMLALLEDLCGE</sequence>
<accession>A0A8H4R346</accession>
<feature type="compositionally biased region" description="Low complexity" evidence="1">
    <location>
        <begin position="43"/>
        <end position="60"/>
    </location>
</feature>
<comment type="caution">
    <text evidence="2">The sequence shown here is derived from an EMBL/GenBank/DDBJ whole genome shotgun (WGS) entry which is preliminary data.</text>
</comment>
<evidence type="ECO:0000256" key="1">
    <source>
        <dbReference type="SAM" id="MobiDB-lite"/>
    </source>
</evidence>
<dbReference type="Pfam" id="PF10454">
    <property type="entry name" value="DUF2458"/>
    <property type="match status" value="1"/>
</dbReference>
<feature type="region of interest" description="Disordered" evidence="1">
    <location>
        <begin position="15"/>
        <end position="72"/>
    </location>
</feature>
<organism evidence="2 3">
    <name type="scientific">Cudoniella acicularis</name>
    <dbReference type="NCBI Taxonomy" id="354080"/>
    <lineage>
        <taxon>Eukaryota</taxon>
        <taxon>Fungi</taxon>
        <taxon>Dikarya</taxon>
        <taxon>Ascomycota</taxon>
        <taxon>Pezizomycotina</taxon>
        <taxon>Leotiomycetes</taxon>
        <taxon>Helotiales</taxon>
        <taxon>Tricladiaceae</taxon>
        <taxon>Cudoniella</taxon>
    </lineage>
</organism>
<dbReference type="EMBL" id="JAAMPI010001950">
    <property type="protein sequence ID" value="KAF4621543.1"/>
    <property type="molecule type" value="Genomic_DNA"/>
</dbReference>
<evidence type="ECO:0000313" key="2">
    <source>
        <dbReference type="EMBL" id="KAF4621543.1"/>
    </source>
</evidence>
<dbReference type="Proteomes" id="UP000566819">
    <property type="component" value="Unassembled WGS sequence"/>
</dbReference>
<reference evidence="2 3" key="1">
    <citation type="submission" date="2020-03" db="EMBL/GenBank/DDBJ databases">
        <title>Draft Genome Sequence of Cudoniella acicularis.</title>
        <authorList>
            <person name="Buettner E."/>
            <person name="Kellner H."/>
        </authorList>
    </citation>
    <scope>NUCLEOTIDE SEQUENCE [LARGE SCALE GENOMIC DNA]</scope>
    <source>
        <strain evidence="2 3">DSM 108380</strain>
    </source>
</reference>
<proteinExistence type="predicted"/>
<evidence type="ECO:0000313" key="3">
    <source>
        <dbReference type="Proteomes" id="UP000566819"/>
    </source>
</evidence>